<evidence type="ECO:0000256" key="3">
    <source>
        <dbReference type="ARBA" id="ARBA00022737"/>
    </source>
</evidence>
<dbReference type="SMART" id="SM00409">
    <property type="entry name" value="IG"/>
    <property type="match status" value="1"/>
</dbReference>
<feature type="signal peptide" evidence="7">
    <location>
        <begin position="1"/>
        <end position="22"/>
    </location>
</feature>
<keyword evidence="2 7" id="KW-0732">Signal</keyword>
<evidence type="ECO:0000313" key="9">
    <source>
        <dbReference type="EMBL" id="KAJ8397505.1"/>
    </source>
</evidence>
<feature type="compositionally biased region" description="Polar residues" evidence="5">
    <location>
        <begin position="645"/>
        <end position="654"/>
    </location>
</feature>
<dbReference type="PROSITE" id="PS50835">
    <property type="entry name" value="IG_LIKE"/>
    <property type="match status" value="1"/>
</dbReference>
<dbReference type="InterPro" id="IPR007110">
    <property type="entry name" value="Ig-like_dom"/>
</dbReference>
<dbReference type="PROSITE" id="PS51450">
    <property type="entry name" value="LRR"/>
    <property type="match status" value="3"/>
</dbReference>
<evidence type="ECO:0000313" key="10">
    <source>
        <dbReference type="Proteomes" id="UP001221898"/>
    </source>
</evidence>
<keyword evidence="1" id="KW-0433">Leucine-rich repeat</keyword>
<dbReference type="SMART" id="SM00364">
    <property type="entry name" value="LRR_BAC"/>
    <property type="match status" value="5"/>
</dbReference>
<feature type="compositionally biased region" description="Polar residues" evidence="5">
    <location>
        <begin position="516"/>
        <end position="527"/>
    </location>
</feature>
<keyword evidence="3" id="KW-0677">Repeat</keyword>
<dbReference type="InterPro" id="IPR003591">
    <property type="entry name" value="Leu-rich_rpt_typical-subtyp"/>
</dbReference>
<dbReference type="Proteomes" id="UP001221898">
    <property type="component" value="Unassembled WGS sequence"/>
</dbReference>
<dbReference type="InterPro" id="IPR013783">
    <property type="entry name" value="Ig-like_fold"/>
</dbReference>
<feature type="domain" description="Ig-like" evidence="8">
    <location>
        <begin position="267"/>
        <end position="332"/>
    </location>
</feature>
<dbReference type="InterPro" id="IPR000483">
    <property type="entry name" value="Cys-rich_flank_reg_C"/>
</dbReference>
<evidence type="ECO:0000256" key="1">
    <source>
        <dbReference type="ARBA" id="ARBA00022614"/>
    </source>
</evidence>
<dbReference type="Pfam" id="PF13855">
    <property type="entry name" value="LRR_8"/>
    <property type="match status" value="1"/>
</dbReference>
<dbReference type="InterPro" id="IPR003599">
    <property type="entry name" value="Ig_sub"/>
</dbReference>
<dbReference type="SMART" id="SM00369">
    <property type="entry name" value="LRR_TYP"/>
    <property type="match status" value="5"/>
</dbReference>
<evidence type="ECO:0000256" key="6">
    <source>
        <dbReference type="SAM" id="Phobius"/>
    </source>
</evidence>
<dbReference type="EMBL" id="JAINUG010000097">
    <property type="protein sequence ID" value="KAJ8397505.1"/>
    <property type="molecule type" value="Genomic_DNA"/>
</dbReference>
<dbReference type="Gene3D" id="1.20.58.130">
    <property type="match status" value="1"/>
</dbReference>
<accession>A0AAD7S7Q3</accession>
<dbReference type="Pfam" id="PF00560">
    <property type="entry name" value="LRR_1"/>
    <property type="match status" value="1"/>
</dbReference>
<dbReference type="SUPFAM" id="SSF52058">
    <property type="entry name" value="L domain-like"/>
    <property type="match status" value="1"/>
</dbReference>
<protein>
    <recommendedName>
        <fullName evidence="8">Ig-like domain-containing protein</fullName>
    </recommendedName>
</protein>
<keyword evidence="6" id="KW-0472">Membrane</keyword>
<dbReference type="InterPro" id="IPR036179">
    <property type="entry name" value="Ig-like_dom_sf"/>
</dbReference>
<proteinExistence type="predicted"/>
<dbReference type="InterPro" id="IPR032675">
    <property type="entry name" value="LRR_dom_sf"/>
</dbReference>
<keyword evidence="10" id="KW-1185">Reference proteome</keyword>
<comment type="caution">
    <text evidence="9">The sequence shown here is derived from an EMBL/GenBank/DDBJ whole genome shotgun (WGS) entry which is preliminary data.</text>
</comment>
<feature type="compositionally biased region" description="Basic and acidic residues" evidence="5">
    <location>
        <begin position="492"/>
        <end position="501"/>
    </location>
</feature>
<dbReference type="InterPro" id="IPR025875">
    <property type="entry name" value="Leu-rich_rpt_4"/>
</dbReference>
<dbReference type="SMART" id="SM00082">
    <property type="entry name" value="LRRCT"/>
    <property type="match status" value="1"/>
</dbReference>
<evidence type="ECO:0000256" key="4">
    <source>
        <dbReference type="ARBA" id="ARBA00023157"/>
    </source>
</evidence>
<dbReference type="PANTHER" id="PTHR24366:SF96">
    <property type="entry name" value="LEUCINE RICH REPEAT CONTAINING 53"/>
    <property type="match status" value="1"/>
</dbReference>
<dbReference type="Gene3D" id="3.80.10.10">
    <property type="entry name" value="Ribonuclease Inhibitor"/>
    <property type="match status" value="2"/>
</dbReference>
<feature type="region of interest" description="Disordered" evidence="5">
    <location>
        <begin position="408"/>
        <end position="557"/>
    </location>
</feature>
<dbReference type="Pfam" id="PF12799">
    <property type="entry name" value="LRR_4"/>
    <property type="match status" value="1"/>
</dbReference>
<feature type="compositionally biased region" description="Basic and acidic residues" evidence="5">
    <location>
        <begin position="451"/>
        <end position="462"/>
    </location>
</feature>
<dbReference type="AlphaFoldDB" id="A0AAD7S7Q3"/>
<name>A0AAD7S7Q3_9TELE</name>
<organism evidence="9 10">
    <name type="scientific">Aldrovandia affinis</name>
    <dbReference type="NCBI Taxonomy" id="143900"/>
    <lineage>
        <taxon>Eukaryota</taxon>
        <taxon>Metazoa</taxon>
        <taxon>Chordata</taxon>
        <taxon>Craniata</taxon>
        <taxon>Vertebrata</taxon>
        <taxon>Euteleostomi</taxon>
        <taxon>Actinopterygii</taxon>
        <taxon>Neopterygii</taxon>
        <taxon>Teleostei</taxon>
        <taxon>Notacanthiformes</taxon>
        <taxon>Halosauridae</taxon>
        <taxon>Aldrovandia</taxon>
    </lineage>
</organism>
<gene>
    <name evidence="9" type="ORF">AAFF_G00437810</name>
</gene>
<evidence type="ECO:0000256" key="7">
    <source>
        <dbReference type="SAM" id="SignalP"/>
    </source>
</evidence>
<keyword evidence="4" id="KW-1015">Disulfide bond</keyword>
<dbReference type="InterPro" id="IPR001611">
    <property type="entry name" value="Leu-rich_rpt"/>
</dbReference>
<reference evidence="9" key="1">
    <citation type="journal article" date="2023" name="Science">
        <title>Genome structures resolve the early diversification of teleost fishes.</title>
        <authorList>
            <person name="Parey E."/>
            <person name="Louis A."/>
            <person name="Montfort J."/>
            <person name="Bouchez O."/>
            <person name="Roques C."/>
            <person name="Iampietro C."/>
            <person name="Lluch J."/>
            <person name="Castinel A."/>
            <person name="Donnadieu C."/>
            <person name="Desvignes T."/>
            <person name="Floi Bucao C."/>
            <person name="Jouanno E."/>
            <person name="Wen M."/>
            <person name="Mejri S."/>
            <person name="Dirks R."/>
            <person name="Jansen H."/>
            <person name="Henkel C."/>
            <person name="Chen W.J."/>
            <person name="Zahm M."/>
            <person name="Cabau C."/>
            <person name="Klopp C."/>
            <person name="Thompson A.W."/>
            <person name="Robinson-Rechavi M."/>
            <person name="Braasch I."/>
            <person name="Lecointre G."/>
            <person name="Bobe J."/>
            <person name="Postlethwait J.H."/>
            <person name="Berthelot C."/>
            <person name="Roest Crollius H."/>
            <person name="Guiguen Y."/>
        </authorList>
    </citation>
    <scope>NUCLEOTIDE SEQUENCE</scope>
    <source>
        <strain evidence="9">NC1722</strain>
    </source>
</reference>
<feature type="region of interest" description="Disordered" evidence="5">
    <location>
        <begin position="577"/>
        <end position="740"/>
    </location>
</feature>
<evidence type="ECO:0000256" key="2">
    <source>
        <dbReference type="ARBA" id="ARBA00022729"/>
    </source>
</evidence>
<feature type="transmembrane region" description="Helical" evidence="6">
    <location>
        <begin position="369"/>
        <end position="391"/>
    </location>
</feature>
<evidence type="ECO:0000259" key="8">
    <source>
        <dbReference type="PROSITE" id="PS50835"/>
    </source>
</evidence>
<evidence type="ECO:0000256" key="5">
    <source>
        <dbReference type="SAM" id="MobiDB-lite"/>
    </source>
</evidence>
<dbReference type="PANTHER" id="PTHR24366">
    <property type="entry name" value="IG(IMMUNOGLOBULIN) AND LRR(LEUCINE RICH REPEAT) DOMAINS"/>
    <property type="match status" value="1"/>
</dbReference>
<sequence length="801" mass="86665">MGRLCWEVCAAVLLVVLWGALSSPSCPAPCLCQGESLINCSFVGPSLAPLRPPVSVTTLDLSHNQLSSITPLIPLPRLTHLYVGHNQLTHLSLCGGCREGQSETWAPSLELLSAERNQLQRIPECLGEAAFLHVLHLSHNKIRTLRPQDLQGCANLKELHLQHNLISTLHHLAFRELQELKILDLRFNALNTIPTPAFLSLRSLNVQVDVSGNPWRCDCRLLGVRRAMGVDRDGPHPPWLMMCEEPSHVAGRNLLHLDDMDLTCDTPAEGTESLQEVTVHLGGEILLPCSISDQGNDLSQAYWWTPAGSSTQHRGGLLIREIRERDEGLYVCVWGTNQEPASMFAVRVRRSPGGPEPAAGSREKTSSELALAVCLSVFLTFIAAFALGALARPLLDILWGKICARRHPSATPTPTAYENQAGPDEVEGPRGSGALGEAGRPYYITVLPESARSHVPPDHTGERGMSTYEDVPPMGGASRNRGDKSGSSSEEEAPHPVRTVEFEPIPDPQDLGIEDCSTTGSNQSNHNFDSDLGPDHDLGPNLGPDCERGQSPCPLPVSKEEFMASWSNSTRLPGMEPFPVPDWAESPWEPCPSAAQATPSHVAPSADGLPSALWDQPDPELWNDSGESFEFADSLKDGCARASDQDLSPFSLAQQLKDGPWSPFGQSAAGEWDPGNNPAGPWVEEGGFPTSPFGADPLPEFSRSEQRSSSSSESSEEPTEYTPNPEITAPNPEITAPNPEITALNPEITAPNPEITALNPEITALNTEITALNPEITALNPEITALNPEITANHRTLKSQH</sequence>
<dbReference type="SUPFAM" id="SSF48726">
    <property type="entry name" value="Immunoglobulin"/>
    <property type="match status" value="1"/>
</dbReference>
<keyword evidence="6" id="KW-1133">Transmembrane helix</keyword>
<dbReference type="Gene3D" id="2.60.40.10">
    <property type="entry name" value="Immunoglobulins"/>
    <property type="match status" value="1"/>
</dbReference>
<feature type="chain" id="PRO_5042287507" description="Ig-like domain-containing protein" evidence="7">
    <location>
        <begin position="23"/>
        <end position="801"/>
    </location>
</feature>
<keyword evidence="6" id="KW-0812">Transmembrane</keyword>